<dbReference type="AlphaFoldDB" id="A0A9W9DCC0"/>
<dbReference type="Gene3D" id="3.30.50.10">
    <property type="entry name" value="Erythroid Transcription Factor GATA-1, subunit A"/>
    <property type="match status" value="1"/>
</dbReference>
<protein>
    <recommendedName>
        <fullName evidence="2">GATA-type domain-containing protein</fullName>
    </recommendedName>
</protein>
<evidence type="ECO:0000256" key="1">
    <source>
        <dbReference type="PROSITE-ProRule" id="PRU00094"/>
    </source>
</evidence>
<dbReference type="SUPFAM" id="SSF57716">
    <property type="entry name" value="Glucocorticoid receptor-like (DNA-binding domain)"/>
    <property type="match status" value="1"/>
</dbReference>
<reference evidence="3" key="2">
    <citation type="journal article" date="2023" name="Proc. Natl. Acad. Sci. U.S.A.">
        <title>A global phylogenomic analysis of the shiitake genus Lentinula.</title>
        <authorList>
            <person name="Sierra-Patev S."/>
            <person name="Min B."/>
            <person name="Naranjo-Ortiz M."/>
            <person name="Looney B."/>
            <person name="Konkel Z."/>
            <person name="Slot J.C."/>
            <person name="Sakamoto Y."/>
            <person name="Steenwyk J.L."/>
            <person name="Rokas A."/>
            <person name="Carro J."/>
            <person name="Camarero S."/>
            <person name="Ferreira P."/>
            <person name="Molpeceres G."/>
            <person name="Ruiz-Duenas F.J."/>
            <person name="Serrano A."/>
            <person name="Henrissat B."/>
            <person name="Drula E."/>
            <person name="Hughes K.W."/>
            <person name="Mata J.L."/>
            <person name="Ishikawa N.K."/>
            <person name="Vargas-Isla R."/>
            <person name="Ushijima S."/>
            <person name="Smith C.A."/>
            <person name="Donoghue J."/>
            <person name="Ahrendt S."/>
            <person name="Andreopoulos W."/>
            <person name="He G."/>
            <person name="LaButti K."/>
            <person name="Lipzen A."/>
            <person name="Ng V."/>
            <person name="Riley R."/>
            <person name="Sandor L."/>
            <person name="Barry K."/>
            <person name="Martinez A.T."/>
            <person name="Xiao Y."/>
            <person name="Gibbons J.G."/>
            <person name="Terashima K."/>
            <person name="Grigoriev I.V."/>
            <person name="Hibbett D."/>
        </authorList>
    </citation>
    <scope>NUCLEOTIDE SEQUENCE</scope>
    <source>
        <strain evidence="3">Sp2 HRB7682 ss15</strain>
    </source>
</reference>
<accession>A0A9W9DCC0</accession>
<sequence length="75" mass="8376">GGPVNNDFPVVYTEDAATKLSDLVQRRCFNCRTTGTCTWRRSKLSPGKLLCNKCGLFERTHSRPRPAQLPNKLGP</sequence>
<dbReference type="EMBL" id="JANVFS010000036">
    <property type="protein sequence ID" value="KAJ4469114.1"/>
    <property type="molecule type" value="Genomic_DNA"/>
</dbReference>
<evidence type="ECO:0000259" key="2">
    <source>
        <dbReference type="PROSITE" id="PS50114"/>
    </source>
</evidence>
<dbReference type="InterPro" id="IPR013088">
    <property type="entry name" value="Znf_NHR/GATA"/>
</dbReference>
<dbReference type="GO" id="GO:0006355">
    <property type="term" value="P:regulation of DNA-templated transcription"/>
    <property type="evidence" value="ECO:0007669"/>
    <property type="project" value="InterPro"/>
</dbReference>
<dbReference type="Pfam" id="PF00320">
    <property type="entry name" value="GATA"/>
    <property type="match status" value="1"/>
</dbReference>
<proteinExistence type="predicted"/>
<evidence type="ECO:0000313" key="5">
    <source>
        <dbReference type="Proteomes" id="UP001150238"/>
    </source>
</evidence>
<name>A0A9W9DCC0_9AGAR</name>
<feature type="domain" description="GATA-type" evidence="2">
    <location>
        <begin position="26"/>
        <end position="75"/>
    </location>
</feature>
<organism evidence="3 5">
    <name type="scientific">Lentinula lateritia</name>
    <dbReference type="NCBI Taxonomy" id="40482"/>
    <lineage>
        <taxon>Eukaryota</taxon>
        <taxon>Fungi</taxon>
        <taxon>Dikarya</taxon>
        <taxon>Basidiomycota</taxon>
        <taxon>Agaricomycotina</taxon>
        <taxon>Agaricomycetes</taxon>
        <taxon>Agaricomycetidae</taxon>
        <taxon>Agaricales</taxon>
        <taxon>Marasmiineae</taxon>
        <taxon>Omphalotaceae</taxon>
        <taxon>Lentinula</taxon>
    </lineage>
</organism>
<keyword evidence="1" id="KW-0479">Metal-binding</keyword>
<dbReference type="InterPro" id="IPR000679">
    <property type="entry name" value="Znf_GATA"/>
</dbReference>
<dbReference type="EMBL" id="JANVFS010000078">
    <property type="protein sequence ID" value="KAJ4463262.1"/>
    <property type="molecule type" value="Genomic_DNA"/>
</dbReference>
<comment type="caution">
    <text evidence="3">The sequence shown here is derived from an EMBL/GenBank/DDBJ whole genome shotgun (WGS) entry which is preliminary data.</text>
</comment>
<dbReference type="Proteomes" id="UP001150238">
    <property type="component" value="Unassembled WGS sequence"/>
</dbReference>
<dbReference type="GO" id="GO:0043565">
    <property type="term" value="F:sequence-specific DNA binding"/>
    <property type="evidence" value="ECO:0007669"/>
    <property type="project" value="InterPro"/>
</dbReference>
<feature type="non-terminal residue" evidence="3">
    <location>
        <position position="75"/>
    </location>
</feature>
<gene>
    <name evidence="4" type="ORF">C8J55DRAFT_374777</name>
    <name evidence="3" type="ORF">C8J55DRAFT_382796</name>
</gene>
<reference evidence="3" key="1">
    <citation type="submission" date="2022-08" db="EMBL/GenBank/DDBJ databases">
        <authorList>
            <consortium name="DOE Joint Genome Institute"/>
            <person name="Min B."/>
            <person name="Riley R."/>
            <person name="Sierra-Patev S."/>
            <person name="Naranjo-Ortiz M."/>
            <person name="Looney B."/>
            <person name="Konkel Z."/>
            <person name="Slot J.C."/>
            <person name="Sakamoto Y."/>
            <person name="Steenwyk J.L."/>
            <person name="Rokas A."/>
            <person name="Carro J."/>
            <person name="Camarero S."/>
            <person name="Ferreira P."/>
            <person name="Molpeceres G."/>
            <person name="Ruiz-Duenas F.J."/>
            <person name="Serrano A."/>
            <person name="Henrissat B."/>
            <person name="Drula E."/>
            <person name="Hughes K.W."/>
            <person name="Mata J.L."/>
            <person name="Ishikawa N.K."/>
            <person name="Vargas-Isla R."/>
            <person name="Ushijima S."/>
            <person name="Smith C.A."/>
            <person name="Ahrendt S."/>
            <person name="Andreopoulos W."/>
            <person name="He G."/>
            <person name="Labutti K."/>
            <person name="Lipzen A."/>
            <person name="Ng V."/>
            <person name="Sandor L."/>
            <person name="Barry K."/>
            <person name="Martinez A.T."/>
            <person name="Xiao Y."/>
            <person name="Gibbons J.G."/>
            <person name="Terashima K."/>
            <person name="Hibbett D.S."/>
            <person name="Grigoriev I.V."/>
        </authorList>
    </citation>
    <scope>NUCLEOTIDE SEQUENCE</scope>
    <source>
        <strain evidence="3">Sp2 HRB7682 ss15</strain>
    </source>
</reference>
<keyword evidence="1" id="KW-0862">Zinc</keyword>
<dbReference type="PROSITE" id="PS50114">
    <property type="entry name" value="GATA_ZN_FINGER_2"/>
    <property type="match status" value="1"/>
</dbReference>
<dbReference type="GO" id="GO:0008270">
    <property type="term" value="F:zinc ion binding"/>
    <property type="evidence" value="ECO:0007669"/>
    <property type="project" value="UniProtKB-KW"/>
</dbReference>
<feature type="non-terminal residue" evidence="3">
    <location>
        <position position="1"/>
    </location>
</feature>
<evidence type="ECO:0000313" key="4">
    <source>
        <dbReference type="EMBL" id="KAJ4469114.1"/>
    </source>
</evidence>
<dbReference type="SMART" id="SM00401">
    <property type="entry name" value="ZnF_GATA"/>
    <property type="match status" value="1"/>
</dbReference>
<dbReference type="CDD" id="cd00202">
    <property type="entry name" value="ZnF_GATA"/>
    <property type="match status" value="1"/>
</dbReference>
<evidence type="ECO:0000313" key="3">
    <source>
        <dbReference type="EMBL" id="KAJ4463262.1"/>
    </source>
</evidence>
<keyword evidence="1" id="KW-0863">Zinc-finger</keyword>